<evidence type="ECO:0000256" key="3">
    <source>
        <dbReference type="ARBA" id="ARBA00022738"/>
    </source>
</evidence>
<dbReference type="EMBL" id="JAAVJL010000001">
    <property type="protein sequence ID" value="NMF56503.1"/>
    <property type="molecule type" value="Genomic_DNA"/>
</dbReference>
<feature type="domain" description="CpcD-like" evidence="7">
    <location>
        <begin position="8"/>
        <end position="66"/>
    </location>
</feature>
<dbReference type="SMART" id="SM01094">
    <property type="entry name" value="CpcD"/>
    <property type="match status" value="1"/>
</dbReference>
<dbReference type="InterPro" id="IPR008213">
    <property type="entry name" value="CpcD-like_dom"/>
</dbReference>
<name>A0ABX1LMH9_9CYAN</name>
<evidence type="ECO:0000313" key="8">
    <source>
        <dbReference type="EMBL" id="NMF56503.1"/>
    </source>
</evidence>
<dbReference type="Pfam" id="PF01383">
    <property type="entry name" value="CpcD"/>
    <property type="match status" value="1"/>
</dbReference>
<evidence type="ECO:0000256" key="2">
    <source>
        <dbReference type="ARBA" id="ARBA00022549"/>
    </source>
</evidence>
<comment type="caution">
    <text evidence="8">The sequence shown here is derived from an EMBL/GenBank/DDBJ whole genome shotgun (WGS) entry which is preliminary data.</text>
</comment>
<keyword evidence="5" id="KW-0472">Membrane</keyword>
<proteinExistence type="predicted"/>
<comment type="subcellular location">
    <subcellularLocation>
        <location evidence="1">Cellular thylakoid membrane</location>
        <topology evidence="1">Peripheral membrane protein</topology>
        <orientation evidence="1">Cytoplasmic side</orientation>
    </subcellularLocation>
</comment>
<dbReference type="Proteomes" id="UP000738376">
    <property type="component" value="Unassembled WGS sequence"/>
</dbReference>
<evidence type="ECO:0000313" key="9">
    <source>
        <dbReference type="Proteomes" id="UP000738376"/>
    </source>
</evidence>
<evidence type="ECO:0000256" key="6">
    <source>
        <dbReference type="PROSITE-ProRule" id="PRU00771"/>
    </source>
</evidence>
<keyword evidence="4" id="KW-0793">Thylakoid</keyword>
<evidence type="ECO:0000256" key="1">
    <source>
        <dbReference type="ARBA" id="ARBA00004445"/>
    </source>
</evidence>
<protein>
    <submittedName>
        <fullName evidence="8">Photosystem I reaction center subunit XII</fullName>
    </submittedName>
</protein>
<evidence type="ECO:0000256" key="4">
    <source>
        <dbReference type="ARBA" id="ARBA00023078"/>
    </source>
</evidence>
<sequence length="72" mass="8016">MITSAKDNRVFVYEVSGLRQSDATDLNGYPIRNSSSIFVKVPFSRLNEQTRRITRLGGTIVDVRPLNASTEG</sequence>
<accession>A0ABX1LMH9</accession>
<dbReference type="RefSeq" id="WP_169361641.1">
    <property type="nucleotide sequence ID" value="NZ_JAAVJL010000001.1"/>
</dbReference>
<keyword evidence="3 6" id="KW-0605">Phycobilisome</keyword>
<reference evidence="8 9" key="1">
    <citation type="submission" date="2020-03" db="EMBL/GenBank/DDBJ databases">
        <title>Draft Genome Sequence of 2-Methylisoborneol Producing Pseudanabaena yagii Strain GIHE-NHR1 Isolated from North Han River in South Korea.</title>
        <authorList>
            <person name="Jeong J."/>
        </authorList>
    </citation>
    <scope>NUCLEOTIDE SEQUENCE [LARGE SCALE GENOMIC DNA]</scope>
    <source>
        <strain evidence="8 9">GIHE-NHR1</strain>
    </source>
</reference>
<keyword evidence="2" id="KW-0042">Antenna complex</keyword>
<evidence type="ECO:0000256" key="5">
    <source>
        <dbReference type="ARBA" id="ARBA00023136"/>
    </source>
</evidence>
<keyword evidence="9" id="KW-1185">Reference proteome</keyword>
<dbReference type="PROSITE" id="PS51441">
    <property type="entry name" value="CPCD_LIKE"/>
    <property type="match status" value="1"/>
</dbReference>
<organism evidence="8 9">
    <name type="scientific">Pseudanabaena yagii GIHE-NHR1</name>
    <dbReference type="NCBI Taxonomy" id="2722753"/>
    <lineage>
        <taxon>Bacteria</taxon>
        <taxon>Bacillati</taxon>
        <taxon>Cyanobacteriota</taxon>
        <taxon>Cyanophyceae</taxon>
        <taxon>Pseudanabaenales</taxon>
        <taxon>Pseudanabaenaceae</taxon>
        <taxon>Pseudanabaena</taxon>
        <taxon>Pseudanabaena yagii</taxon>
    </lineage>
</organism>
<evidence type="ECO:0000259" key="7">
    <source>
        <dbReference type="PROSITE" id="PS51441"/>
    </source>
</evidence>
<gene>
    <name evidence="8" type="ORF">HC246_00285</name>
</gene>